<sequence>MFSFPVSVRPHCTEIKNGYFVILGKKIDGKDGPIWRFPRFHTGLKARSTRIRLRPAL</sequence>
<name>A7A6F2_BIFAD</name>
<evidence type="ECO:0000313" key="2">
    <source>
        <dbReference type="Proteomes" id="UP000003773"/>
    </source>
</evidence>
<dbReference type="Proteomes" id="UP000003773">
    <property type="component" value="Unassembled WGS sequence"/>
</dbReference>
<reference evidence="1 2" key="2">
    <citation type="submission" date="2007-05" db="EMBL/GenBank/DDBJ databases">
        <title>Draft genome sequence of Bifidobacterium adolescentis (L2-32).</title>
        <authorList>
            <person name="Sudarsanam P."/>
            <person name="Ley R."/>
            <person name="Guruge J."/>
            <person name="Turnbaugh P.J."/>
            <person name="Mahowald M."/>
            <person name="Liep D."/>
            <person name="Gordon J."/>
        </authorList>
    </citation>
    <scope>NUCLEOTIDE SEQUENCE [LARGE SCALE GENOMIC DNA]</scope>
    <source>
        <strain evidence="1 2">L2-32</strain>
    </source>
</reference>
<dbReference type="AlphaFoldDB" id="A7A6F2"/>
<gene>
    <name evidence="1" type="ORF">BIFADO_01434</name>
</gene>
<dbReference type="EMBL" id="AAXD02000031">
    <property type="protein sequence ID" value="EDN82751.1"/>
    <property type="molecule type" value="Genomic_DNA"/>
</dbReference>
<accession>A7A6F2</accession>
<evidence type="ECO:0000313" key="1">
    <source>
        <dbReference type="EMBL" id="EDN82751.1"/>
    </source>
</evidence>
<dbReference type="HOGENOM" id="CLU_2987420_0_0_11"/>
<organism evidence="1 2">
    <name type="scientific">Bifidobacterium adolescentis L2-32</name>
    <dbReference type="NCBI Taxonomy" id="411481"/>
    <lineage>
        <taxon>Bacteria</taxon>
        <taxon>Bacillati</taxon>
        <taxon>Actinomycetota</taxon>
        <taxon>Actinomycetes</taxon>
        <taxon>Bifidobacteriales</taxon>
        <taxon>Bifidobacteriaceae</taxon>
        <taxon>Bifidobacterium</taxon>
    </lineage>
</organism>
<proteinExistence type="predicted"/>
<comment type="caution">
    <text evidence="1">The sequence shown here is derived from an EMBL/GenBank/DDBJ whole genome shotgun (WGS) entry which is preliminary data.</text>
</comment>
<protein>
    <submittedName>
        <fullName evidence="1">Uncharacterized protein</fullName>
    </submittedName>
</protein>
<reference evidence="1 2" key="1">
    <citation type="submission" date="2007-04" db="EMBL/GenBank/DDBJ databases">
        <authorList>
            <person name="Fulton L."/>
            <person name="Clifton S."/>
            <person name="Fulton B."/>
            <person name="Xu J."/>
            <person name="Minx P."/>
            <person name="Pepin K.H."/>
            <person name="Johnson M."/>
            <person name="Thiruvilangam P."/>
            <person name="Bhonagiri V."/>
            <person name="Nash W.E."/>
            <person name="Mardis E.R."/>
            <person name="Wilson R.K."/>
        </authorList>
    </citation>
    <scope>NUCLEOTIDE SEQUENCE [LARGE SCALE GENOMIC DNA]</scope>
    <source>
        <strain evidence="1 2">L2-32</strain>
    </source>
</reference>